<dbReference type="PANTHER" id="PTHR47723:SF13">
    <property type="entry name" value="PUTATIVE-RELATED"/>
    <property type="match status" value="1"/>
</dbReference>
<name>A0ABR2U771_9ROSI</name>
<evidence type="ECO:0000313" key="3">
    <source>
        <dbReference type="EMBL" id="KAK9045353.1"/>
    </source>
</evidence>
<reference evidence="3 4" key="1">
    <citation type="journal article" date="2024" name="G3 (Bethesda)">
        <title>Genome assembly of Hibiscus sabdariffa L. provides insights into metabolisms of medicinal natural products.</title>
        <authorList>
            <person name="Kim T."/>
        </authorList>
    </citation>
    <scope>NUCLEOTIDE SEQUENCE [LARGE SCALE GENOMIC DNA]</scope>
    <source>
        <strain evidence="3">TK-2024</strain>
        <tissue evidence="3">Old leaves</tissue>
    </source>
</reference>
<sequence length="318" mass="36051">MLAFSCLLPNPPRPVMVVDMVGENGGWDWCRIEPVLLRHTVERIATIPPPRWDAGEDRPLWRWENKRCFSTCSAYDFLSSGAVTQSDDVWKRIWKFPVPQRIRIFVWLVFHDRLLMWSYLGVILRTRICVVLLSVSVEVSYREDILVRGNRMVEECQRASNSTQTTPRQHVVRVGGVLRDEYGRWILGFACFVGRCDVLVAELWAIHDGLLRVWDFGYSRVELESDCLEAIHIINSSSAVMDGNALVASINELMAREWTVAARHIRRVNNRVADMIASWGRGANVIQTVFLVPPADMISLIEESPEAGTTVGDAAGIG</sequence>
<evidence type="ECO:0000259" key="1">
    <source>
        <dbReference type="Pfam" id="PF13456"/>
    </source>
</evidence>
<feature type="domain" description="RNase H type-1" evidence="1">
    <location>
        <begin position="173"/>
        <end position="279"/>
    </location>
</feature>
<evidence type="ECO:0000259" key="2">
    <source>
        <dbReference type="Pfam" id="PF13966"/>
    </source>
</evidence>
<dbReference type="CDD" id="cd06222">
    <property type="entry name" value="RNase_H_like"/>
    <property type="match status" value="1"/>
</dbReference>
<dbReference type="EMBL" id="JBBPBN010000002">
    <property type="protein sequence ID" value="KAK9045353.1"/>
    <property type="molecule type" value="Genomic_DNA"/>
</dbReference>
<dbReference type="InterPro" id="IPR002156">
    <property type="entry name" value="RNaseH_domain"/>
</dbReference>
<dbReference type="Proteomes" id="UP001396334">
    <property type="component" value="Unassembled WGS sequence"/>
</dbReference>
<dbReference type="InterPro" id="IPR044730">
    <property type="entry name" value="RNase_H-like_dom_plant"/>
</dbReference>
<dbReference type="Gene3D" id="3.30.420.10">
    <property type="entry name" value="Ribonuclease H-like superfamily/Ribonuclease H"/>
    <property type="match status" value="1"/>
</dbReference>
<proteinExistence type="predicted"/>
<dbReference type="InterPro" id="IPR012337">
    <property type="entry name" value="RNaseH-like_sf"/>
</dbReference>
<dbReference type="InterPro" id="IPR053151">
    <property type="entry name" value="RNase_H-like"/>
</dbReference>
<dbReference type="Pfam" id="PF13456">
    <property type="entry name" value="RVT_3"/>
    <property type="match status" value="1"/>
</dbReference>
<evidence type="ECO:0008006" key="5">
    <source>
        <dbReference type="Google" id="ProtNLM"/>
    </source>
</evidence>
<dbReference type="PANTHER" id="PTHR47723">
    <property type="entry name" value="OS05G0353850 PROTEIN"/>
    <property type="match status" value="1"/>
</dbReference>
<dbReference type="SUPFAM" id="SSF53098">
    <property type="entry name" value="Ribonuclease H-like"/>
    <property type="match status" value="1"/>
</dbReference>
<feature type="domain" description="Reverse transcriptase zinc-binding" evidence="2">
    <location>
        <begin position="69"/>
        <end position="119"/>
    </location>
</feature>
<accession>A0ABR2U771</accession>
<dbReference type="Pfam" id="PF13966">
    <property type="entry name" value="zf-RVT"/>
    <property type="match status" value="1"/>
</dbReference>
<comment type="caution">
    <text evidence="3">The sequence shown here is derived from an EMBL/GenBank/DDBJ whole genome shotgun (WGS) entry which is preliminary data.</text>
</comment>
<gene>
    <name evidence="3" type="ORF">V6N11_059237</name>
</gene>
<organism evidence="3 4">
    <name type="scientific">Hibiscus sabdariffa</name>
    <name type="common">roselle</name>
    <dbReference type="NCBI Taxonomy" id="183260"/>
    <lineage>
        <taxon>Eukaryota</taxon>
        <taxon>Viridiplantae</taxon>
        <taxon>Streptophyta</taxon>
        <taxon>Embryophyta</taxon>
        <taxon>Tracheophyta</taxon>
        <taxon>Spermatophyta</taxon>
        <taxon>Magnoliopsida</taxon>
        <taxon>eudicotyledons</taxon>
        <taxon>Gunneridae</taxon>
        <taxon>Pentapetalae</taxon>
        <taxon>rosids</taxon>
        <taxon>malvids</taxon>
        <taxon>Malvales</taxon>
        <taxon>Malvaceae</taxon>
        <taxon>Malvoideae</taxon>
        <taxon>Hibiscus</taxon>
    </lineage>
</organism>
<protein>
    <recommendedName>
        <fullName evidence="5">RNase H type-1 domain-containing protein</fullName>
    </recommendedName>
</protein>
<evidence type="ECO:0000313" key="4">
    <source>
        <dbReference type="Proteomes" id="UP001396334"/>
    </source>
</evidence>
<dbReference type="InterPro" id="IPR036397">
    <property type="entry name" value="RNaseH_sf"/>
</dbReference>
<dbReference type="InterPro" id="IPR026960">
    <property type="entry name" value="RVT-Znf"/>
</dbReference>
<keyword evidence="4" id="KW-1185">Reference proteome</keyword>